<reference evidence="2 3" key="1">
    <citation type="submission" date="2020-04" db="EMBL/GenBank/DDBJ databases">
        <title>Perkinsus olseni comparative genomics.</title>
        <authorList>
            <person name="Bogema D.R."/>
        </authorList>
    </citation>
    <scope>NUCLEOTIDE SEQUENCE [LARGE SCALE GENOMIC DNA]</scope>
    <source>
        <strain evidence="2 3">ATCC PRA-207</strain>
    </source>
</reference>
<dbReference type="EMBL" id="JABANO010037222">
    <property type="protein sequence ID" value="KAF4700534.1"/>
    <property type="molecule type" value="Genomic_DNA"/>
</dbReference>
<feature type="region of interest" description="Disordered" evidence="1">
    <location>
        <begin position="470"/>
        <end position="494"/>
    </location>
</feature>
<comment type="caution">
    <text evidence="2">The sequence shown here is derived from an EMBL/GenBank/DDBJ whole genome shotgun (WGS) entry which is preliminary data.</text>
</comment>
<accession>A0A7J6PWD6</accession>
<feature type="compositionally biased region" description="Low complexity" evidence="1">
    <location>
        <begin position="485"/>
        <end position="494"/>
    </location>
</feature>
<evidence type="ECO:0000313" key="3">
    <source>
        <dbReference type="Proteomes" id="UP000553632"/>
    </source>
</evidence>
<sequence length="494" mass="55231">MATPRLLLGLRISQLTKSLELRHGDYDTLRVVWSYLPQPLPTEATLEEEFVIPHLSEVITNNSGRSLLPSPRLIGVTGSGSISVVVALQHWIGPGDTLRVKDWEEEDFEDITELEGSVDVMVEMDFSETRGTLKCQGYEVVDIRPHREVITSLRGNLYYRTDDRLHLIEESMASGVVASLSCPERIDQLQISDDHLFVVSDSACVYMFDASSRSPNLKFVVAMSEEPVDSDTSLRSEQPFFRRCELQDALVRHDLVSKVLFIKGGTQGCLCLWRPGVGMVEYRRTLGVLACRFIPYTEVCAAAFIRDDQIWIYDITNEIIISSIFVEDCWRGEFFITSDWNLYRLDSSDLSSICGAGLHVIHLRHVGEADLPCDNWSLPDYIGYDMTSDHDSGSYYPSYNSESQTEEDSESGSDGSSPGYSPPKPVRSYDGVYLGPHYGSYHDDDDHVEYDPEYIAGCGGVLTDDPWDYGGFDIGSSDGGDSDWSDCSFGSCDS</sequence>
<dbReference type="AlphaFoldDB" id="A0A7J6PWD6"/>
<protein>
    <submittedName>
        <fullName evidence="2">Uncharacterized protein</fullName>
    </submittedName>
</protein>
<evidence type="ECO:0000313" key="2">
    <source>
        <dbReference type="EMBL" id="KAF4700534.1"/>
    </source>
</evidence>
<feature type="region of interest" description="Disordered" evidence="1">
    <location>
        <begin position="395"/>
        <end position="425"/>
    </location>
</feature>
<proteinExistence type="predicted"/>
<dbReference type="Proteomes" id="UP000553632">
    <property type="component" value="Unassembled WGS sequence"/>
</dbReference>
<keyword evidence="3" id="KW-1185">Reference proteome</keyword>
<organism evidence="2 3">
    <name type="scientific">Perkinsus olseni</name>
    <name type="common">Perkinsus atlanticus</name>
    <dbReference type="NCBI Taxonomy" id="32597"/>
    <lineage>
        <taxon>Eukaryota</taxon>
        <taxon>Sar</taxon>
        <taxon>Alveolata</taxon>
        <taxon>Perkinsozoa</taxon>
        <taxon>Perkinsea</taxon>
        <taxon>Perkinsida</taxon>
        <taxon>Perkinsidae</taxon>
        <taxon>Perkinsus</taxon>
    </lineage>
</organism>
<name>A0A7J6PWD6_PEROL</name>
<gene>
    <name evidence="2" type="ORF">FOZ63_029211</name>
</gene>
<evidence type="ECO:0000256" key="1">
    <source>
        <dbReference type="SAM" id="MobiDB-lite"/>
    </source>
</evidence>